<evidence type="ECO:0000256" key="6">
    <source>
        <dbReference type="SAM" id="Phobius"/>
    </source>
</evidence>
<feature type="transmembrane region" description="Helical" evidence="6">
    <location>
        <begin position="410"/>
        <end position="431"/>
    </location>
</feature>
<dbReference type="InterPro" id="IPR011701">
    <property type="entry name" value="MFS"/>
</dbReference>
<feature type="transmembrane region" description="Helical" evidence="6">
    <location>
        <begin position="253"/>
        <end position="274"/>
    </location>
</feature>
<dbReference type="AlphaFoldDB" id="A0A397GVH4"/>
<evidence type="ECO:0000313" key="9">
    <source>
        <dbReference type="Proteomes" id="UP000266861"/>
    </source>
</evidence>
<dbReference type="SUPFAM" id="SSF103473">
    <property type="entry name" value="MFS general substrate transporter"/>
    <property type="match status" value="1"/>
</dbReference>
<dbReference type="GO" id="GO:0022857">
    <property type="term" value="F:transmembrane transporter activity"/>
    <property type="evidence" value="ECO:0007669"/>
    <property type="project" value="InterPro"/>
</dbReference>
<dbReference type="STRING" id="1348612.A0A397GVH4"/>
<accession>A0A397GVH4</accession>
<dbReference type="PANTHER" id="PTHR43791:SF36">
    <property type="entry name" value="TRANSPORTER, PUTATIVE (AFU_ORTHOLOGUE AFUA_6G08340)-RELATED"/>
    <property type="match status" value="1"/>
</dbReference>
<evidence type="ECO:0000256" key="4">
    <source>
        <dbReference type="ARBA" id="ARBA00022989"/>
    </source>
</evidence>
<keyword evidence="4 6" id="KW-1133">Transmembrane helix</keyword>
<feature type="transmembrane region" description="Helical" evidence="6">
    <location>
        <begin position="121"/>
        <end position="141"/>
    </location>
</feature>
<keyword evidence="9" id="KW-1185">Reference proteome</keyword>
<reference evidence="8 9" key="1">
    <citation type="submission" date="2018-08" db="EMBL/GenBank/DDBJ databases">
        <title>Genome and evolution of the arbuscular mycorrhizal fungus Diversispora epigaea (formerly Glomus versiforme) and its bacterial endosymbionts.</title>
        <authorList>
            <person name="Sun X."/>
            <person name="Fei Z."/>
            <person name="Harrison M."/>
        </authorList>
    </citation>
    <scope>NUCLEOTIDE SEQUENCE [LARGE SCALE GENOMIC DNA]</scope>
    <source>
        <strain evidence="8 9">IT104</strain>
    </source>
</reference>
<dbReference type="InterPro" id="IPR036259">
    <property type="entry name" value="MFS_trans_sf"/>
</dbReference>
<dbReference type="InterPro" id="IPR020846">
    <property type="entry name" value="MFS_dom"/>
</dbReference>
<evidence type="ECO:0000256" key="1">
    <source>
        <dbReference type="ARBA" id="ARBA00004141"/>
    </source>
</evidence>
<gene>
    <name evidence="8" type="ORF">Glove_428g50</name>
</gene>
<protein>
    <recommendedName>
        <fullName evidence="7">Major facilitator superfamily (MFS) profile domain-containing protein</fullName>
    </recommendedName>
</protein>
<keyword evidence="2" id="KW-0813">Transport</keyword>
<proteinExistence type="predicted"/>
<feature type="transmembrane region" description="Helical" evidence="6">
    <location>
        <begin position="345"/>
        <end position="366"/>
    </location>
</feature>
<dbReference type="OrthoDB" id="2985014at2759"/>
<dbReference type="Pfam" id="PF07690">
    <property type="entry name" value="MFS_1"/>
    <property type="match status" value="1"/>
</dbReference>
<feature type="transmembrane region" description="Helical" evidence="6">
    <location>
        <begin position="317"/>
        <end position="339"/>
    </location>
</feature>
<dbReference type="FunFam" id="1.20.1250.20:FF:000013">
    <property type="entry name" value="MFS general substrate transporter"/>
    <property type="match status" value="1"/>
</dbReference>
<dbReference type="GO" id="GO:0016020">
    <property type="term" value="C:membrane"/>
    <property type="evidence" value="ECO:0007669"/>
    <property type="project" value="UniProtKB-SubCell"/>
</dbReference>
<sequence>MFLKSNKENNVTGEKKLLKKMDSRLLPMVTLIYLLSFLGRVNLGNAKLANLESDLGLVDNQYNWALSIFFLGYILFEVPSNLILIKTKPSIWIPSIMIAWGAIMTIMAFVKDFMQLMLARFFLGTFEAGLFPGIIFYLTLWYKRSEQTYRISLFFSGATISGALSGLFAFFVVNRNYDLSGWQCIFLIDGFASIFVAIIAYFGIPDFPETAAWLTEEERELVINRLREDSAYGGHTSRFSKDQFLAAVKDWKVWCSMFIFMGILVSYYSFSFFIPEIVNGLGFDLVISQLLAAPPFICGFITTIIIAILSERLDIRALFLLFGLMLTICGYIILILPGMSTAVKYTGACIIGSGLCPSITISISWLTNNLAGNVKRAVGSAMMIAWGNIGGIIASQIYQQTDFPDYKTGHMIAIGFLLMSFILVNLQYWGLKLENKKKVRNPSWYIKGKNEEEIKQMGDMHPRFVYNL</sequence>
<feature type="transmembrane region" description="Helical" evidence="6">
    <location>
        <begin position="378"/>
        <end position="398"/>
    </location>
</feature>
<dbReference type="Gene3D" id="1.20.1250.20">
    <property type="entry name" value="MFS general substrate transporter like domains"/>
    <property type="match status" value="2"/>
</dbReference>
<keyword evidence="5 6" id="KW-0472">Membrane</keyword>
<evidence type="ECO:0000259" key="7">
    <source>
        <dbReference type="PROSITE" id="PS50850"/>
    </source>
</evidence>
<feature type="transmembrane region" description="Helical" evidence="6">
    <location>
        <begin position="91"/>
        <end position="109"/>
    </location>
</feature>
<evidence type="ECO:0000313" key="8">
    <source>
        <dbReference type="EMBL" id="RHZ54299.1"/>
    </source>
</evidence>
<evidence type="ECO:0000256" key="2">
    <source>
        <dbReference type="ARBA" id="ARBA00022448"/>
    </source>
</evidence>
<feature type="transmembrane region" description="Helical" evidence="6">
    <location>
        <begin position="286"/>
        <end position="310"/>
    </location>
</feature>
<comment type="caution">
    <text evidence="8">The sequence shown here is derived from an EMBL/GenBank/DDBJ whole genome shotgun (WGS) entry which is preliminary data.</text>
</comment>
<evidence type="ECO:0000256" key="3">
    <source>
        <dbReference type="ARBA" id="ARBA00022692"/>
    </source>
</evidence>
<name>A0A397GVH4_9GLOM</name>
<feature type="transmembrane region" description="Helical" evidence="6">
    <location>
        <begin position="179"/>
        <end position="204"/>
    </location>
</feature>
<feature type="transmembrane region" description="Helical" evidence="6">
    <location>
        <begin position="63"/>
        <end position="84"/>
    </location>
</feature>
<dbReference type="Proteomes" id="UP000266861">
    <property type="component" value="Unassembled WGS sequence"/>
</dbReference>
<feature type="transmembrane region" description="Helical" evidence="6">
    <location>
        <begin position="153"/>
        <end position="173"/>
    </location>
</feature>
<feature type="transmembrane region" description="Helical" evidence="6">
    <location>
        <begin position="25"/>
        <end position="43"/>
    </location>
</feature>
<evidence type="ECO:0000256" key="5">
    <source>
        <dbReference type="ARBA" id="ARBA00023136"/>
    </source>
</evidence>
<keyword evidence="3 6" id="KW-0812">Transmembrane</keyword>
<dbReference type="PANTHER" id="PTHR43791">
    <property type="entry name" value="PERMEASE-RELATED"/>
    <property type="match status" value="1"/>
</dbReference>
<feature type="domain" description="Major facilitator superfamily (MFS) profile" evidence="7">
    <location>
        <begin position="25"/>
        <end position="438"/>
    </location>
</feature>
<organism evidence="8 9">
    <name type="scientific">Diversispora epigaea</name>
    <dbReference type="NCBI Taxonomy" id="1348612"/>
    <lineage>
        <taxon>Eukaryota</taxon>
        <taxon>Fungi</taxon>
        <taxon>Fungi incertae sedis</taxon>
        <taxon>Mucoromycota</taxon>
        <taxon>Glomeromycotina</taxon>
        <taxon>Glomeromycetes</taxon>
        <taxon>Diversisporales</taxon>
        <taxon>Diversisporaceae</taxon>
        <taxon>Diversispora</taxon>
    </lineage>
</organism>
<dbReference type="PROSITE" id="PS50850">
    <property type="entry name" value="MFS"/>
    <property type="match status" value="1"/>
</dbReference>
<dbReference type="EMBL" id="PQFF01000379">
    <property type="protein sequence ID" value="RHZ54299.1"/>
    <property type="molecule type" value="Genomic_DNA"/>
</dbReference>
<dbReference type="FunFam" id="1.20.1250.20:FF:000034">
    <property type="entry name" value="MFS general substrate transporter"/>
    <property type="match status" value="1"/>
</dbReference>
<comment type="subcellular location">
    <subcellularLocation>
        <location evidence="1">Membrane</location>
        <topology evidence="1">Multi-pass membrane protein</topology>
    </subcellularLocation>
</comment>